<evidence type="ECO:0000259" key="1">
    <source>
        <dbReference type="Pfam" id="PF14111"/>
    </source>
</evidence>
<evidence type="ECO:0000313" key="3">
    <source>
        <dbReference type="Proteomes" id="UP000593561"/>
    </source>
</evidence>
<dbReference type="InterPro" id="IPR040256">
    <property type="entry name" value="At4g02000-like"/>
</dbReference>
<dbReference type="EMBL" id="JABFAC010239307">
    <property type="protein sequence ID" value="MBA0634772.1"/>
    <property type="molecule type" value="Genomic_DNA"/>
</dbReference>
<proteinExistence type="predicted"/>
<dbReference type="InterPro" id="IPR025558">
    <property type="entry name" value="DUF4283"/>
</dbReference>
<dbReference type="AlphaFoldDB" id="A0A7J8T9M8"/>
<comment type="caution">
    <text evidence="2">The sequence shown here is derived from an EMBL/GenBank/DDBJ whole genome shotgun (WGS) entry which is preliminary data.</text>
</comment>
<gene>
    <name evidence="2" type="ORF">Godav_028817</name>
</gene>
<feature type="domain" description="DUF4283" evidence="1">
    <location>
        <begin position="1"/>
        <end position="62"/>
    </location>
</feature>
<dbReference type="Pfam" id="PF14111">
    <property type="entry name" value="DUF4283"/>
    <property type="match status" value="1"/>
</dbReference>
<reference evidence="2 3" key="1">
    <citation type="journal article" date="2019" name="Genome Biol. Evol.">
        <title>Insights into the evolution of the New World diploid cottons (Gossypium, subgenus Houzingenia) based on genome sequencing.</title>
        <authorList>
            <person name="Grover C.E."/>
            <person name="Arick M.A. 2nd"/>
            <person name="Thrash A."/>
            <person name="Conover J.L."/>
            <person name="Sanders W.S."/>
            <person name="Peterson D.G."/>
            <person name="Frelichowski J.E."/>
            <person name="Scheffler J.A."/>
            <person name="Scheffler B.E."/>
            <person name="Wendel J.F."/>
        </authorList>
    </citation>
    <scope>NUCLEOTIDE SEQUENCE [LARGE SCALE GENOMIC DNA]</scope>
    <source>
        <strain evidence="2">27</strain>
        <tissue evidence="2">Leaf</tissue>
    </source>
</reference>
<sequence length="301" mass="34679">MRTVMANLWHPLGGIPITEVGEKRFVFQFYCEIDFDRVVNGTPWTFNNHLLVFNHLKHGEDPLEVDLLFTEFWIQIHNLPPGMFTSIIAKQFGDFIGHSENCCPKRLLEGKKELPLEWDISLRAPPRRGAAAGMDLGYNGRWYMWERENFGINNIRELLDSGVANRAWSEIFPSYDLTNIDNSILDHCPLLLDTDLSIGSGNSSRLGGQFQFETAWLLEDSCFEQVKTLSDSNKNVTVPERLNMMGKGLKMWISRLKKERGEVMEILTRRLRNLTAEEPSDEIIEATIQTKLELNLEMDKE</sequence>
<dbReference type="PANTHER" id="PTHR31286">
    <property type="entry name" value="GLYCINE-RICH CELL WALL STRUCTURAL PROTEIN 1.8-LIKE"/>
    <property type="match status" value="1"/>
</dbReference>
<organism evidence="2 3">
    <name type="scientific">Gossypium davidsonii</name>
    <name type="common">Davidson's cotton</name>
    <name type="synonym">Gossypium klotzschianum subsp. davidsonii</name>
    <dbReference type="NCBI Taxonomy" id="34287"/>
    <lineage>
        <taxon>Eukaryota</taxon>
        <taxon>Viridiplantae</taxon>
        <taxon>Streptophyta</taxon>
        <taxon>Embryophyta</taxon>
        <taxon>Tracheophyta</taxon>
        <taxon>Spermatophyta</taxon>
        <taxon>Magnoliopsida</taxon>
        <taxon>eudicotyledons</taxon>
        <taxon>Gunneridae</taxon>
        <taxon>Pentapetalae</taxon>
        <taxon>rosids</taxon>
        <taxon>malvids</taxon>
        <taxon>Malvales</taxon>
        <taxon>Malvaceae</taxon>
        <taxon>Malvoideae</taxon>
        <taxon>Gossypium</taxon>
    </lineage>
</organism>
<name>A0A7J8T9M8_GOSDV</name>
<accession>A0A7J8T9M8</accession>
<dbReference type="PANTHER" id="PTHR31286:SF153">
    <property type="entry name" value="DUF4283 DOMAIN PROTEIN"/>
    <property type="match status" value="1"/>
</dbReference>
<protein>
    <recommendedName>
        <fullName evidence="1">DUF4283 domain-containing protein</fullName>
    </recommendedName>
</protein>
<keyword evidence="3" id="KW-1185">Reference proteome</keyword>
<dbReference type="Proteomes" id="UP000593561">
    <property type="component" value="Unassembled WGS sequence"/>
</dbReference>
<evidence type="ECO:0000313" key="2">
    <source>
        <dbReference type="EMBL" id="MBA0634772.1"/>
    </source>
</evidence>